<gene>
    <name evidence="7" type="ORF">SAMN05421738_101258</name>
</gene>
<comment type="cofactor">
    <cofactor evidence="1">
        <name>FMN</name>
        <dbReference type="ChEBI" id="CHEBI:58210"/>
    </cofactor>
</comment>
<dbReference type="InterPro" id="IPR013785">
    <property type="entry name" value="Aldolase_TIM"/>
</dbReference>
<evidence type="ECO:0000256" key="3">
    <source>
        <dbReference type="ARBA" id="ARBA00022643"/>
    </source>
</evidence>
<dbReference type="Pfam" id="PF00724">
    <property type="entry name" value="Oxidored_FMN"/>
    <property type="match status" value="1"/>
</dbReference>
<evidence type="ECO:0000256" key="4">
    <source>
        <dbReference type="ARBA" id="ARBA00022857"/>
    </source>
</evidence>
<name>A0A1I4SLX6_9FLAO</name>
<dbReference type="PANTHER" id="PTHR43303">
    <property type="entry name" value="NADPH DEHYDROGENASE C23G7.10C-RELATED"/>
    <property type="match status" value="1"/>
</dbReference>
<dbReference type="Gene3D" id="3.20.20.70">
    <property type="entry name" value="Aldolase class I"/>
    <property type="match status" value="1"/>
</dbReference>
<evidence type="ECO:0000313" key="8">
    <source>
        <dbReference type="Proteomes" id="UP000199149"/>
    </source>
</evidence>
<keyword evidence="4" id="KW-0521">NADP</keyword>
<dbReference type="AlphaFoldDB" id="A0A1I4SLX6"/>
<keyword evidence="3" id="KW-0288">FMN</keyword>
<dbReference type="EMBL" id="FOUZ01000001">
    <property type="protein sequence ID" value="SFM65283.1"/>
    <property type="molecule type" value="Genomic_DNA"/>
</dbReference>
<dbReference type="PANTHER" id="PTHR43303:SF4">
    <property type="entry name" value="NADPH DEHYDROGENASE C23G7.10C-RELATED"/>
    <property type="match status" value="1"/>
</dbReference>
<dbReference type="Proteomes" id="UP000199149">
    <property type="component" value="Unassembled WGS sequence"/>
</dbReference>
<dbReference type="RefSeq" id="WP_092905754.1">
    <property type="nucleotide sequence ID" value="NZ_FOUZ01000001.1"/>
</dbReference>
<proteinExistence type="predicted"/>
<keyword evidence="8" id="KW-1185">Reference proteome</keyword>
<dbReference type="OrthoDB" id="9772736at2"/>
<dbReference type="InterPro" id="IPR044152">
    <property type="entry name" value="YqjM-like"/>
</dbReference>
<dbReference type="SUPFAM" id="SSF51395">
    <property type="entry name" value="FMN-linked oxidoreductases"/>
    <property type="match status" value="1"/>
</dbReference>
<organism evidence="7 8">
    <name type="scientific">Algoriella xinjiangensis</name>
    <dbReference type="NCBI Taxonomy" id="684065"/>
    <lineage>
        <taxon>Bacteria</taxon>
        <taxon>Pseudomonadati</taxon>
        <taxon>Bacteroidota</taxon>
        <taxon>Flavobacteriia</taxon>
        <taxon>Flavobacteriales</taxon>
        <taxon>Weeksellaceae</taxon>
        <taxon>Algoriella</taxon>
    </lineage>
</organism>
<sequence length="359" mass="40373">MSKLFESIQINDTITLKNRLIMSPMCQYSSEDGFPLAWHFTHYISRAVGNVAAIIQEATAVVPEGRISAEDLGIWKDEHIASYQKLTTEIKKYNCVPGIQLAHAGRKASTQKPWVGKDQIKSTEPNGWKTVSSTNQPFIDGDEAPHQLTTTEIKAVIVEFGKATERALKAGYEIIEIHGAHGYLVHQFLSPLINNRTDEYGGSFENRIRFVLEIVDEMKKYMTTQSLWVRLSASDWAENGWDIAQTVELSKILKSKGVDVIDCSSGGAVDYQQIEVKKNYQVPFANAIKNEVNIITGAVGLIFEAKQAEEILQNNEADLILLGRELLRNPYFVLDAAKVLGDDLKWLPQYERAKNNHYK</sequence>
<dbReference type="GO" id="GO:0050661">
    <property type="term" value="F:NADP binding"/>
    <property type="evidence" value="ECO:0007669"/>
    <property type="project" value="InterPro"/>
</dbReference>
<protein>
    <submittedName>
        <fullName evidence="7">2,4-dienoyl-CoA reductase</fullName>
    </submittedName>
</protein>
<keyword evidence="2" id="KW-0285">Flavoprotein</keyword>
<evidence type="ECO:0000313" key="7">
    <source>
        <dbReference type="EMBL" id="SFM65283.1"/>
    </source>
</evidence>
<keyword evidence="5" id="KW-0560">Oxidoreductase</keyword>
<evidence type="ECO:0000259" key="6">
    <source>
        <dbReference type="Pfam" id="PF00724"/>
    </source>
</evidence>
<dbReference type="GO" id="GO:0003959">
    <property type="term" value="F:NADPH dehydrogenase activity"/>
    <property type="evidence" value="ECO:0007669"/>
    <property type="project" value="InterPro"/>
</dbReference>
<accession>A0A1I4SLX6</accession>
<dbReference type="GO" id="GO:0010181">
    <property type="term" value="F:FMN binding"/>
    <property type="evidence" value="ECO:0007669"/>
    <property type="project" value="InterPro"/>
</dbReference>
<dbReference type="CDD" id="cd02932">
    <property type="entry name" value="OYE_YqiM_FMN"/>
    <property type="match status" value="1"/>
</dbReference>
<evidence type="ECO:0000256" key="2">
    <source>
        <dbReference type="ARBA" id="ARBA00022630"/>
    </source>
</evidence>
<evidence type="ECO:0000256" key="5">
    <source>
        <dbReference type="ARBA" id="ARBA00023002"/>
    </source>
</evidence>
<reference evidence="8" key="1">
    <citation type="submission" date="2016-10" db="EMBL/GenBank/DDBJ databases">
        <authorList>
            <person name="Varghese N."/>
            <person name="Submissions S."/>
        </authorList>
    </citation>
    <scope>NUCLEOTIDE SEQUENCE [LARGE SCALE GENOMIC DNA]</scope>
    <source>
        <strain evidence="8">XJ109</strain>
    </source>
</reference>
<evidence type="ECO:0000256" key="1">
    <source>
        <dbReference type="ARBA" id="ARBA00001917"/>
    </source>
</evidence>
<dbReference type="STRING" id="684065.SAMN05421738_101258"/>
<feature type="domain" description="NADH:flavin oxidoreductase/NADH oxidase N-terminal" evidence="6">
    <location>
        <begin position="3"/>
        <end position="338"/>
    </location>
</feature>
<dbReference type="InterPro" id="IPR001155">
    <property type="entry name" value="OxRdtase_FMN_N"/>
</dbReference>